<name>V7PBB7_PLAYE</name>
<accession>V7PBB7</accession>
<dbReference type="Proteomes" id="UP000018538">
    <property type="component" value="Unassembled WGS sequence"/>
</dbReference>
<protein>
    <recommendedName>
        <fullName evidence="3">YIR protein</fullName>
    </recommendedName>
</protein>
<keyword evidence="2" id="KW-1185">Reference proteome</keyword>
<sequence length="294" mass="34808">MEQYNFVNIIILEKSILYVIRNKYIVFNIFFKKAIYILLRIICKRFKDVRKWLPDQLDSNREHQIDDKHFNEYCTNKCKDPLDKINAGCLYLLNEFFRDSSAFDEVAKKNIYIVQYILIWLSYMLNLDKSGDENIIESFYNTYITNSDKYTNNMKYIIRYNGYKDLIDENNYILSMDMSIIAKLYVVFNTLCDIYNELDTNNSNCTQFSGKASQFIEKYEQFTKDHDITEDNSNFDVLIYLLNDYANLKNKCKDFPSVPDITNMISEHVSEVTSSSSIASKLIPILSILEFLIR</sequence>
<evidence type="ECO:0008006" key="3">
    <source>
        <dbReference type="Google" id="ProtNLM"/>
    </source>
</evidence>
<evidence type="ECO:0000313" key="2">
    <source>
        <dbReference type="Proteomes" id="UP000018538"/>
    </source>
</evidence>
<dbReference type="AlphaFoldDB" id="V7PBB7"/>
<reference evidence="1 2" key="1">
    <citation type="submission" date="2013-11" db="EMBL/GenBank/DDBJ databases">
        <title>The Genome Sequence of Plasmodium yoelii 17X.</title>
        <authorList>
            <consortium name="The Broad Institute Genomics Platform"/>
            <consortium name="The Broad Institute Genome Sequencing Center for Infectious Disease"/>
            <person name="Neafsey D."/>
            <person name="Adams J."/>
            <person name="Walker B."/>
            <person name="Young S.K."/>
            <person name="Zeng Q."/>
            <person name="Gargeya S."/>
            <person name="Fitzgerald M."/>
            <person name="Haas B."/>
            <person name="Abouelleil A."/>
            <person name="Alvarado L."/>
            <person name="Chapman S.B."/>
            <person name="Gainer-Dewar J."/>
            <person name="Goldberg J."/>
            <person name="Griggs A."/>
            <person name="Gujja S."/>
            <person name="Hansen M."/>
            <person name="Howarth C."/>
            <person name="Imamovic A."/>
            <person name="Ireland A."/>
            <person name="Larimer J."/>
            <person name="McCowan C."/>
            <person name="Murphy C."/>
            <person name="Pearson M."/>
            <person name="Poon T.W."/>
            <person name="Priest M."/>
            <person name="Roberts A."/>
            <person name="Saif S."/>
            <person name="Shea T."/>
            <person name="Sykes S."/>
            <person name="Wortman J."/>
            <person name="Nusbaum C."/>
            <person name="Birren B."/>
        </authorList>
    </citation>
    <scope>NUCLEOTIDE SEQUENCE [LARGE SCALE GENOMIC DNA]</scope>
    <source>
        <strain evidence="1 2">17X</strain>
    </source>
</reference>
<organism evidence="1 2">
    <name type="scientific">Plasmodium yoelii 17X</name>
    <dbReference type="NCBI Taxonomy" id="1323249"/>
    <lineage>
        <taxon>Eukaryota</taxon>
        <taxon>Sar</taxon>
        <taxon>Alveolata</taxon>
        <taxon>Apicomplexa</taxon>
        <taxon>Aconoidasida</taxon>
        <taxon>Haemosporida</taxon>
        <taxon>Plasmodiidae</taxon>
        <taxon>Plasmodium</taxon>
        <taxon>Plasmodium (Vinckeia)</taxon>
    </lineage>
</organism>
<evidence type="ECO:0000313" key="1">
    <source>
        <dbReference type="EMBL" id="ETB56699.1"/>
    </source>
</evidence>
<dbReference type="EMBL" id="KI635814">
    <property type="protein sequence ID" value="ETB56699.1"/>
    <property type="molecule type" value="Genomic_DNA"/>
</dbReference>
<proteinExistence type="predicted"/>
<dbReference type="Pfam" id="PF06022">
    <property type="entry name" value="Cir_Bir_Yir"/>
    <property type="match status" value="1"/>
</dbReference>
<dbReference type="InterPro" id="IPR006477">
    <property type="entry name" value="Yir_bir_cir"/>
</dbReference>
<gene>
    <name evidence="1" type="ORF">YYC_05362</name>
</gene>
<dbReference type="NCBIfam" id="TIGR01590">
    <property type="entry name" value="yir-bir-cir_Pla"/>
    <property type="match status" value="1"/>
</dbReference>